<dbReference type="RefSeq" id="WP_338110833.1">
    <property type="nucleotide sequence ID" value="NZ_NHSI01000048.1"/>
</dbReference>
<name>A0A2T5BQR6_9RHOB</name>
<feature type="transmembrane region" description="Helical" evidence="1">
    <location>
        <begin position="95"/>
        <end position="117"/>
    </location>
</feature>
<keyword evidence="1" id="KW-0472">Membrane</keyword>
<accession>A0A2T5BQR6</accession>
<dbReference type="Proteomes" id="UP000243859">
    <property type="component" value="Unassembled WGS sequence"/>
</dbReference>
<evidence type="ECO:0000313" key="3">
    <source>
        <dbReference type="Proteomes" id="UP000243859"/>
    </source>
</evidence>
<dbReference type="InterPro" id="IPR045387">
    <property type="entry name" value="DUF6524"/>
</dbReference>
<dbReference type="AlphaFoldDB" id="A0A2T5BQR6"/>
<feature type="transmembrane region" description="Helical" evidence="1">
    <location>
        <begin position="63"/>
        <end position="83"/>
    </location>
</feature>
<organism evidence="2 3">
    <name type="scientific">Rhodovulum imhoffii</name>
    <dbReference type="NCBI Taxonomy" id="365340"/>
    <lineage>
        <taxon>Bacteria</taxon>
        <taxon>Pseudomonadati</taxon>
        <taxon>Pseudomonadota</taxon>
        <taxon>Alphaproteobacteria</taxon>
        <taxon>Rhodobacterales</taxon>
        <taxon>Paracoccaceae</taxon>
        <taxon>Rhodovulum</taxon>
    </lineage>
</organism>
<protein>
    <submittedName>
        <fullName evidence="2">Uncharacterized protein</fullName>
    </submittedName>
</protein>
<keyword evidence="1" id="KW-0812">Transmembrane</keyword>
<comment type="caution">
    <text evidence="2">The sequence shown here is derived from an EMBL/GenBank/DDBJ whole genome shotgun (WGS) entry which is preliminary data.</text>
</comment>
<gene>
    <name evidence="2" type="ORF">C8N32_11250</name>
</gene>
<feature type="transmembrane region" description="Helical" evidence="1">
    <location>
        <begin position="40"/>
        <end position="56"/>
    </location>
</feature>
<keyword evidence="1" id="KW-1133">Transmembrane helix</keyword>
<evidence type="ECO:0000256" key="1">
    <source>
        <dbReference type="SAM" id="Phobius"/>
    </source>
</evidence>
<sequence length="132" mass="14737">MLGFFLRWVFAFVLLAVTYNPTQYNFVTWAMGAWEGQLPFVVLGSLLLLVCYVIYLRATLRSIGIPGMLLILAIMTTVAWVLIDRGVLVMELSSLNTWLILAGLSLVLGIGLSWSIIRRRLSGQADVDDVDE</sequence>
<proteinExistence type="predicted"/>
<reference evidence="2 3" key="1">
    <citation type="submission" date="2018-04" db="EMBL/GenBank/DDBJ databases">
        <title>Genomic Encyclopedia of Archaeal and Bacterial Type Strains, Phase II (KMG-II): from individual species to whole genera.</title>
        <authorList>
            <person name="Goeker M."/>
        </authorList>
    </citation>
    <scope>NUCLEOTIDE SEQUENCE [LARGE SCALE GENOMIC DNA]</scope>
    <source>
        <strain evidence="2 3">DSM 18064</strain>
    </source>
</reference>
<dbReference type="Pfam" id="PF20134">
    <property type="entry name" value="DUF6524"/>
    <property type="match status" value="1"/>
</dbReference>
<keyword evidence="3" id="KW-1185">Reference proteome</keyword>
<dbReference type="EMBL" id="QAAA01000012">
    <property type="protein sequence ID" value="PTN01540.1"/>
    <property type="molecule type" value="Genomic_DNA"/>
</dbReference>
<evidence type="ECO:0000313" key="2">
    <source>
        <dbReference type="EMBL" id="PTN01540.1"/>
    </source>
</evidence>